<name>A0A382DBZ3_9ZZZZ</name>
<evidence type="ECO:0000259" key="1">
    <source>
        <dbReference type="Pfam" id="PF01370"/>
    </source>
</evidence>
<organism evidence="2">
    <name type="scientific">marine metagenome</name>
    <dbReference type="NCBI Taxonomy" id="408172"/>
    <lineage>
        <taxon>unclassified sequences</taxon>
        <taxon>metagenomes</taxon>
        <taxon>ecological metagenomes</taxon>
    </lineage>
</organism>
<sequence length="307" mass="34757">MKIIVLGGHGFVGKSLTKRLLDYPYEIFPLSRVDGLDLTDLDSTKKYFSDIKPDVIVNCAAHVGSVHYGLKYPASIVHDNMMMILNLFKAAQEECTNAMMVNLISNCVYPMHSDIQKESEMWEGMPHKTALPFASTRRMIYVVSKSYMEQFGLKSKNLVLPGVYGPGNHTDIERVHALDGIIIRMINALNSNNEEFEIWGTGKPVREWCYIDDVINIIIKSIELNNKPSIDPINIGQKNGYSIKELAEITANILSYNGRLTFNTKYPDGAEIKVLDNTLFKKMFPGYEFVSIEEGIRKAVDYYHSVI</sequence>
<proteinExistence type="predicted"/>
<dbReference type="InterPro" id="IPR001509">
    <property type="entry name" value="Epimerase_deHydtase"/>
</dbReference>
<evidence type="ECO:0000313" key="2">
    <source>
        <dbReference type="EMBL" id="SVB35960.1"/>
    </source>
</evidence>
<dbReference type="EMBL" id="UINC01038643">
    <property type="protein sequence ID" value="SVB35960.1"/>
    <property type="molecule type" value="Genomic_DNA"/>
</dbReference>
<gene>
    <name evidence="2" type="ORF">METZ01_LOCUS188814</name>
</gene>
<dbReference type="Gene3D" id="3.90.25.10">
    <property type="entry name" value="UDP-galactose 4-epimerase, domain 1"/>
    <property type="match status" value="1"/>
</dbReference>
<dbReference type="AlphaFoldDB" id="A0A382DBZ3"/>
<dbReference type="PANTHER" id="PTHR43238">
    <property type="entry name" value="GDP-L-FUCOSE SYNTHASE"/>
    <property type="match status" value="1"/>
</dbReference>
<dbReference type="Gene3D" id="3.40.50.720">
    <property type="entry name" value="NAD(P)-binding Rossmann-like Domain"/>
    <property type="match status" value="1"/>
</dbReference>
<feature type="domain" description="NAD-dependent epimerase/dehydratase" evidence="1">
    <location>
        <begin position="3"/>
        <end position="236"/>
    </location>
</feature>
<dbReference type="GO" id="GO:0050577">
    <property type="term" value="F:GDP-L-fucose synthase activity"/>
    <property type="evidence" value="ECO:0007669"/>
    <property type="project" value="TreeGrafter"/>
</dbReference>
<dbReference type="SUPFAM" id="SSF51735">
    <property type="entry name" value="NAD(P)-binding Rossmann-fold domains"/>
    <property type="match status" value="1"/>
</dbReference>
<protein>
    <recommendedName>
        <fullName evidence="1">NAD-dependent epimerase/dehydratase domain-containing protein</fullName>
    </recommendedName>
</protein>
<dbReference type="InterPro" id="IPR036291">
    <property type="entry name" value="NAD(P)-bd_dom_sf"/>
</dbReference>
<dbReference type="Pfam" id="PF01370">
    <property type="entry name" value="Epimerase"/>
    <property type="match status" value="1"/>
</dbReference>
<accession>A0A382DBZ3</accession>
<dbReference type="PANTHER" id="PTHR43238:SF1">
    <property type="entry name" value="GDP-L-FUCOSE SYNTHASE"/>
    <property type="match status" value="1"/>
</dbReference>
<reference evidence="2" key="1">
    <citation type="submission" date="2018-05" db="EMBL/GenBank/DDBJ databases">
        <authorList>
            <person name="Lanie J.A."/>
            <person name="Ng W.-L."/>
            <person name="Kazmierczak K.M."/>
            <person name="Andrzejewski T.M."/>
            <person name="Davidsen T.M."/>
            <person name="Wayne K.J."/>
            <person name="Tettelin H."/>
            <person name="Glass J.I."/>
            <person name="Rusch D."/>
            <person name="Podicherti R."/>
            <person name="Tsui H.-C.T."/>
            <person name="Winkler M.E."/>
        </authorList>
    </citation>
    <scope>NUCLEOTIDE SEQUENCE</scope>
</reference>